<dbReference type="PROSITE" id="PS00916">
    <property type="entry name" value="PI3_4_KINASE_2"/>
    <property type="match status" value="1"/>
</dbReference>
<feature type="domain" description="PIK helical" evidence="9">
    <location>
        <begin position="956"/>
        <end position="1134"/>
    </location>
</feature>
<evidence type="ECO:0008006" key="14">
    <source>
        <dbReference type="Google" id="ProtNLM"/>
    </source>
</evidence>
<dbReference type="Gene3D" id="1.25.40.70">
    <property type="entry name" value="Phosphatidylinositol 3-kinase, accessory domain (PIK)"/>
    <property type="match status" value="1"/>
</dbReference>
<evidence type="ECO:0000259" key="10">
    <source>
        <dbReference type="PROSITE" id="PS51546"/>
    </source>
</evidence>
<dbReference type="InterPro" id="IPR042236">
    <property type="entry name" value="PI3K_accessory_sf"/>
</dbReference>
<dbReference type="Pfam" id="PF00792">
    <property type="entry name" value="PI3K_C2"/>
    <property type="match status" value="1"/>
</dbReference>
<dbReference type="PANTHER" id="PTHR10048">
    <property type="entry name" value="PHOSPHATIDYLINOSITOL KINASE"/>
    <property type="match status" value="1"/>
</dbReference>
<evidence type="ECO:0000313" key="13">
    <source>
        <dbReference type="Proteomes" id="UP000695562"/>
    </source>
</evidence>
<dbReference type="Pfam" id="PF00454">
    <property type="entry name" value="PI3_PI4_kinase"/>
    <property type="match status" value="1"/>
</dbReference>
<dbReference type="InterPro" id="IPR000403">
    <property type="entry name" value="PI3/4_kinase_cat_dom"/>
</dbReference>
<feature type="domain" description="PI3K-RBD" evidence="10">
    <location>
        <begin position="620"/>
        <end position="705"/>
    </location>
</feature>
<name>A0A8J4Q1W4_9MYCE</name>
<feature type="compositionally biased region" description="Basic and acidic residues" evidence="7">
    <location>
        <begin position="1529"/>
        <end position="1542"/>
    </location>
</feature>
<keyword evidence="6" id="KW-0175">Coiled coil</keyword>
<dbReference type="InterPro" id="IPR035892">
    <property type="entry name" value="C2_domain_sf"/>
</dbReference>
<dbReference type="GO" id="GO:0005737">
    <property type="term" value="C:cytoplasm"/>
    <property type="evidence" value="ECO:0007669"/>
    <property type="project" value="TreeGrafter"/>
</dbReference>
<dbReference type="SMART" id="SM00144">
    <property type="entry name" value="PI3K_rbd"/>
    <property type="match status" value="1"/>
</dbReference>
<dbReference type="GO" id="GO:0005886">
    <property type="term" value="C:plasma membrane"/>
    <property type="evidence" value="ECO:0007669"/>
    <property type="project" value="TreeGrafter"/>
</dbReference>
<dbReference type="EMBL" id="AJWJ01000033">
    <property type="protein sequence ID" value="KAF2077284.1"/>
    <property type="molecule type" value="Genomic_DNA"/>
</dbReference>
<dbReference type="InterPro" id="IPR002420">
    <property type="entry name" value="PI3K-type_C2_dom"/>
</dbReference>
<dbReference type="SUPFAM" id="SSF54236">
    <property type="entry name" value="Ubiquitin-like"/>
    <property type="match status" value="1"/>
</dbReference>
<evidence type="ECO:0000256" key="4">
    <source>
        <dbReference type="ARBA" id="ARBA00022840"/>
    </source>
</evidence>
<evidence type="ECO:0000256" key="5">
    <source>
        <dbReference type="PROSITE-ProRule" id="PRU00880"/>
    </source>
</evidence>
<keyword evidence="3" id="KW-0418">Kinase</keyword>
<dbReference type="Pfam" id="PF00613">
    <property type="entry name" value="PI3Ka"/>
    <property type="match status" value="1"/>
</dbReference>
<dbReference type="PROSITE" id="PS51546">
    <property type="entry name" value="PI3K_RBD"/>
    <property type="match status" value="1"/>
</dbReference>
<dbReference type="InterPro" id="IPR000341">
    <property type="entry name" value="PI3K_Ras-bd_dom"/>
</dbReference>
<dbReference type="GO" id="GO:0043491">
    <property type="term" value="P:phosphatidylinositol 3-kinase/protein kinase B signal transduction"/>
    <property type="evidence" value="ECO:0007669"/>
    <property type="project" value="TreeGrafter"/>
</dbReference>
<proteinExistence type="inferred from homology"/>
<feature type="compositionally biased region" description="Polar residues" evidence="7">
    <location>
        <begin position="231"/>
        <end position="247"/>
    </location>
</feature>
<keyword evidence="13" id="KW-1185">Reference proteome</keyword>
<dbReference type="SUPFAM" id="SSF49562">
    <property type="entry name" value="C2 domain (Calcium/lipid-binding domain, CaLB)"/>
    <property type="match status" value="1"/>
</dbReference>
<dbReference type="SMART" id="SM00142">
    <property type="entry name" value="PI3K_C2"/>
    <property type="match status" value="1"/>
</dbReference>
<dbReference type="PROSITE" id="PS51545">
    <property type="entry name" value="PIK_HELICAL"/>
    <property type="match status" value="1"/>
</dbReference>
<evidence type="ECO:0000256" key="1">
    <source>
        <dbReference type="ARBA" id="ARBA00022679"/>
    </source>
</evidence>
<accession>A0A8J4Q1W4</accession>
<dbReference type="GO" id="GO:0005942">
    <property type="term" value="C:phosphatidylinositol 3-kinase complex"/>
    <property type="evidence" value="ECO:0007669"/>
    <property type="project" value="TreeGrafter"/>
</dbReference>
<dbReference type="InterPro" id="IPR016024">
    <property type="entry name" value="ARM-type_fold"/>
</dbReference>
<evidence type="ECO:0000259" key="9">
    <source>
        <dbReference type="PROSITE" id="PS51545"/>
    </source>
</evidence>
<dbReference type="InterPro" id="IPR015433">
    <property type="entry name" value="PI3/4_kinase"/>
</dbReference>
<dbReference type="Proteomes" id="UP000695562">
    <property type="component" value="Unassembled WGS sequence"/>
</dbReference>
<dbReference type="GO" id="GO:0048015">
    <property type="term" value="P:phosphatidylinositol-mediated signaling"/>
    <property type="evidence" value="ECO:0007669"/>
    <property type="project" value="TreeGrafter"/>
</dbReference>
<evidence type="ECO:0000259" key="11">
    <source>
        <dbReference type="PROSITE" id="PS51547"/>
    </source>
</evidence>
<dbReference type="Gene3D" id="3.30.1010.10">
    <property type="entry name" value="Phosphatidylinositol 3-kinase Catalytic Subunit, Chain A, domain 4"/>
    <property type="match status" value="1"/>
</dbReference>
<dbReference type="InterPro" id="IPR029071">
    <property type="entry name" value="Ubiquitin-like_domsf"/>
</dbReference>
<feature type="compositionally biased region" description="Low complexity" evidence="7">
    <location>
        <begin position="291"/>
        <end position="348"/>
    </location>
</feature>
<evidence type="ECO:0000256" key="6">
    <source>
        <dbReference type="SAM" id="Coils"/>
    </source>
</evidence>
<dbReference type="CDD" id="cd08380">
    <property type="entry name" value="C2_PI3K_like"/>
    <property type="match status" value="1"/>
</dbReference>
<dbReference type="GO" id="GO:0016477">
    <property type="term" value="P:cell migration"/>
    <property type="evidence" value="ECO:0007669"/>
    <property type="project" value="TreeGrafter"/>
</dbReference>
<feature type="coiled-coil region" evidence="6">
    <location>
        <begin position="104"/>
        <end position="131"/>
    </location>
</feature>
<feature type="region of interest" description="Disordered" evidence="7">
    <location>
        <begin position="380"/>
        <end position="408"/>
    </location>
</feature>
<dbReference type="SUPFAM" id="SSF48371">
    <property type="entry name" value="ARM repeat"/>
    <property type="match status" value="1"/>
</dbReference>
<dbReference type="GO" id="GO:0035005">
    <property type="term" value="F:1-phosphatidylinositol-4-phosphate 3-kinase activity"/>
    <property type="evidence" value="ECO:0007669"/>
    <property type="project" value="TreeGrafter"/>
</dbReference>
<dbReference type="GO" id="GO:0005524">
    <property type="term" value="F:ATP binding"/>
    <property type="evidence" value="ECO:0007669"/>
    <property type="project" value="UniProtKB-KW"/>
</dbReference>
<dbReference type="InterPro" id="IPR036940">
    <property type="entry name" value="PI3/4_kinase_cat_sf"/>
</dbReference>
<dbReference type="Pfam" id="PF00794">
    <property type="entry name" value="PI3K_rbd"/>
    <property type="match status" value="1"/>
</dbReference>
<dbReference type="CDD" id="cd00891">
    <property type="entry name" value="PI3Kc"/>
    <property type="match status" value="1"/>
</dbReference>
<dbReference type="SUPFAM" id="SSF56112">
    <property type="entry name" value="Protein kinase-like (PK-like)"/>
    <property type="match status" value="1"/>
</dbReference>
<evidence type="ECO:0000256" key="2">
    <source>
        <dbReference type="ARBA" id="ARBA00022741"/>
    </source>
</evidence>
<dbReference type="InterPro" id="IPR001263">
    <property type="entry name" value="PI3K_accessory_dom"/>
</dbReference>
<sequence>MNKSKSFEKGQAYASYSGGAANSDSHNSNGNEAIGRASISSVDLENTIVEDIDIDSLSSHPPIAINLHKERNSAISNSGNNISGNNYLTVFMEKENCNNIHSIIDSIKEQLNDTLNELQHFENLLSKKEKENDDGSDSIKYELQPSYKGWLGLIEKIKLNNLQNSNVFLTIPSCLESNIPIQTNENSQHKTSPRDIFQEENEPMLGLSPISTPNASPSTSPVSSSTLSHSKITGNSNNSYRKNSDNIDIQGNNITITNYTQANSLSMLGMVKKKFENITFHDKIKSRNQLSSSTNTAPTNGNSSNSPPSPSTSPSTPRSSKVKSWTSTKPSSSSVFGSYNPSSSTLSSLPPPSLGSRFFTPRQESTLNLNHQLIREKEKVKEKDILNQEKDNIDKENIENKDKQEQEQEQDKIIIQKEEININNNIKRQNSMIYSRLFYDNCESKFDDSTEEEDIQTHLEQWETNVIVMLPCRHHVKVLASSNSTIDSIRQLAWASGKVQGHLLEKEESSFTLRWCNNDLALDIDTPLLHLAKYNLHWNNQKVLNIKLELVESDGLCKERLVDLQFLEINNNGKPSYWKSHIDDVNHFNKKIRELASIAKQPPSIDIARLTTYPPPKTIPEFFVIKIHVKNQTKSLRCTNNHTASSLMTILSEKVKNTLPFNPEEWRFLITGTYQYISPKVPLLSVEYIVDRIKRTGEVDLTMVELSTLGLEKELVINNIHETANRGRSLPHEKSKILEIILGNDKQKKTSSSSSLLSLSTIINRDENQFISSLSIHDNLSIRILHAHEIYASKAEELLNTDRSNINLFIEAGVYFGGELLQGLNINSTMISYQDTVVWNEWMEIPKPISQIPNGSRICFGLNAKYKDTTVNIGWVGFRLFDSKNILNTSAPYSLLLWPGKINPIGTCVDNLQSKDQAIIISFEFKDYNNNNNNNGSNSKTIYFEDNLIKYIIDDKESVPSLSEKEMLKFEAIINQDPLYSLGKEEKQLIWKSRYYCQTIPISLPKLLQSVDWSDYKQVGEMFQLLKNWPILPAVDSLELLDPKFADSVEIREYVVKCLDQLSDYELEIYMLQLVQAIKHDIFHGSVLSLFLLGRVFQNILTLGNPFFWHLRSDIENREVDERFRLLLAAFLRYSPETFREQLKDQITTLRILENLSKKVKDIPFDKRKSYVEQKLLEEENFPKTVLTIPFDPSIRVNNIIPQKCKSMDSAKCPLWVVFKNKDQFAQPFQMIVKSGDDLRQDILTLQLLKLMDHMWKSEDLDLHMTIYRVIATGSGTGLIEVVSNSETAARIQAAAGGMTGAFKQTPIANWLKNHNLTENNYQKAVSKFTLSCAGYCVATYVLGIGDRHNDNIMIDKYGHLFHIDFGHFLGNFKTFAGFQREKAPFVLTPDFVYVIGGKDSPNFNFFVDICCKAYNILRKNAHVFINMFELMLSTGIPELRSESDIVYLRDKFRLDLNDKEASERFKKLIYESINTLTTQINFAIHIMAHRKAIGQDTRSNNSSSNNSNSNNNSVNNSNNSSNNNSRESSIKETIDNTAVKE</sequence>
<dbReference type="OrthoDB" id="67688at2759"/>
<keyword evidence="4" id="KW-0067">ATP-binding</keyword>
<evidence type="ECO:0000256" key="7">
    <source>
        <dbReference type="SAM" id="MobiDB-lite"/>
    </source>
</evidence>
<feature type="region of interest" description="Disordered" evidence="7">
    <location>
        <begin position="286"/>
        <end position="363"/>
    </location>
</feature>
<feature type="region of interest" description="Disordered" evidence="7">
    <location>
        <begin position="204"/>
        <end position="247"/>
    </location>
</feature>
<dbReference type="InterPro" id="IPR035448">
    <property type="entry name" value="PI3Kc"/>
</dbReference>
<dbReference type="FunFam" id="1.10.1070.11:FF:000001">
    <property type="entry name" value="Phosphatidylinositol 4,5-bisphosphate 3-kinase catalytic subunit"/>
    <property type="match status" value="1"/>
</dbReference>
<comment type="caution">
    <text evidence="12">The sequence shown here is derived from an EMBL/GenBank/DDBJ whole genome shotgun (WGS) entry which is preliminary data.</text>
</comment>
<dbReference type="SMART" id="SM00146">
    <property type="entry name" value="PI3Kc"/>
    <property type="match status" value="1"/>
</dbReference>
<dbReference type="Gene3D" id="3.10.20.770">
    <property type="match status" value="1"/>
</dbReference>
<keyword evidence="1" id="KW-0808">Transferase</keyword>
<evidence type="ECO:0000259" key="8">
    <source>
        <dbReference type="PROSITE" id="PS50290"/>
    </source>
</evidence>
<keyword evidence="2" id="KW-0547">Nucleotide-binding</keyword>
<dbReference type="GO" id="GO:0016303">
    <property type="term" value="F:1-phosphatidylinositol-3-kinase activity"/>
    <property type="evidence" value="ECO:0007669"/>
    <property type="project" value="TreeGrafter"/>
</dbReference>
<gene>
    <name evidence="12" type="ORF">CYY_001409</name>
</gene>
<dbReference type="PROSITE" id="PS00915">
    <property type="entry name" value="PI3_4_KINASE_1"/>
    <property type="match status" value="1"/>
</dbReference>
<feature type="domain" description="C2 PI3K-type" evidence="11">
    <location>
        <begin position="776"/>
        <end position="929"/>
    </location>
</feature>
<reference evidence="12" key="1">
    <citation type="submission" date="2020-01" db="EMBL/GenBank/DDBJ databases">
        <title>Development of genomics and gene disruption for Polysphondylium violaceum indicates a role for the polyketide synthase stlB in stalk morphogenesis.</title>
        <authorList>
            <person name="Narita B."/>
            <person name="Kawabe Y."/>
            <person name="Kin K."/>
            <person name="Saito T."/>
            <person name="Gibbs R."/>
            <person name="Kuspa A."/>
            <person name="Muzny D."/>
            <person name="Queller D."/>
            <person name="Richards S."/>
            <person name="Strassman J."/>
            <person name="Sucgang R."/>
            <person name="Worley K."/>
            <person name="Schaap P."/>
        </authorList>
    </citation>
    <scope>NUCLEOTIDE SEQUENCE</scope>
    <source>
        <strain evidence="12">QSvi11</strain>
    </source>
</reference>
<feature type="domain" description="PI3K/PI4K catalytic" evidence="8">
    <location>
        <begin position="1201"/>
        <end position="1478"/>
    </location>
</feature>
<organism evidence="12 13">
    <name type="scientific">Polysphondylium violaceum</name>
    <dbReference type="NCBI Taxonomy" id="133409"/>
    <lineage>
        <taxon>Eukaryota</taxon>
        <taxon>Amoebozoa</taxon>
        <taxon>Evosea</taxon>
        <taxon>Eumycetozoa</taxon>
        <taxon>Dictyostelia</taxon>
        <taxon>Dictyosteliales</taxon>
        <taxon>Dictyosteliaceae</taxon>
        <taxon>Polysphondylium</taxon>
    </lineage>
</organism>
<dbReference type="PANTHER" id="PTHR10048:SF48">
    <property type="entry name" value="PHOSPHATIDYLINOSITOL 3-KINASE 3"/>
    <property type="match status" value="1"/>
</dbReference>
<evidence type="ECO:0000313" key="12">
    <source>
        <dbReference type="EMBL" id="KAF2077284.1"/>
    </source>
</evidence>
<feature type="compositionally biased region" description="Low complexity" evidence="7">
    <location>
        <begin position="208"/>
        <end position="230"/>
    </location>
</feature>
<dbReference type="PROSITE" id="PS50290">
    <property type="entry name" value="PI3_4_KINASE_3"/>
    <property type="match status" value="1"/>
</dbReference>
<dbReference type="InterPro" id="IPR018936">
    <property type="entry name" value="PI3/4_kinase_CS"/>
</dbReference>
<dbReference type="InterPro" id="IPR011009">
    <property type="entry name" value="Kinase-like_dom_sf"/>
</dbReference>
<protein>
    <recommendedName>
        <fullName evidence="14">Phosphatidylinositol 3-kinase</fullName>
    </recommendedName>
</protein>
<feature type="compositionally biased region" description="Low complexity" evidence="7">
    <location>
        <begin position="1500"/>
        <end position="1526"/>
    </location>
</feature>
<dbReference type="Gene3D" id="2.60.40.150">
    <property type="entry name" value="C2 domain"/>
    <property type="match status" value="1"/>
</dbReference>
<dbReference type="PROSITE" id="PS51547">
    <property type="entry name" value="C2_PI3K"/>
    <property type="match status" value="1"/>
</dbReference>
<comment type="similarity">
    <text evidence="5">Belongs to the PI3/PI4-kinase family.</text>
</comment>
<feature type="region of interest" description="Disordered" evidence="7">
    <location>
        <begin position="1495"/>
        <end position="1542"/>
    </location>
</feature>
<dbReference type="SMART" id="SM00145">
    <property type="entry name" value="PI3Ka"/>
    <property type="match status" value="1"/>
</dbReference>
<dbReference type="Gene3D" id="1.10.1070.11">
    <property type="entry name" value="Phosphatidylinositol 3-/4-kinase, catalytic domain"/>
    <property type="match status" value="1"/>
</dbReference>
<evidence type="ECO:0000256" key="3">
    <source>
        <dbReference type="ARBA" id="ARBA00022777"/>
    </source>
</evidence>